<name>A0A9P6XK59_RHIOR</name>
<dbReference type="Pfam" id="PF04568">
    <property type="entry name" value="IATP"/>
    <property type="match status" value="1"/>
</dbReference>
<dbReference type="AlphaFoldDB" id="A0A9P6XK59"/>
<evidence type="ECO:0000313" key="7">
    <source>
        <dbReference type="EMBL" id="KAG1315560.1"/>
    </source>
</evidence>
<evidence type="ECO:0000256" key="4">
    <source>
        <dbReference type="RuleBase" id="RU368087"/>
    </source>
</evidence>
<evidence type="ECO:0000256" key="2">
    <source>
        <dbReference type="ARBA" id="ARBA00010901"/>
    </source>
</evidence>
<evidence type="ECO:0000256" key="3">
    <source>
        <dbReference type="ARBA" id="ARBA00023128"/>
    </source>
</evidence>
<dbReference type="InterPro" id="IPR007648">
    <property type="entry name" value="ATPase_inhibitor_mt"/>
</dbReference>
<dbReference type="Gene3D" id="1.20.5.500">
    <property type="entry name" value="Single helix bin"/>
    <property type="match status" value="1"/>
</dbReference>
<comment type="function">
    <text evidence="4">Inhibits the enzyme activity of ATPase.</text>
</comment>
<dbReference type="GO" id="GO:0042030">
    <property type="term" value="F:ATPase inhibitor activity"/>
    <property type="evidence" value="ECO:0007669"/>
    <property type="project" value="InterPro"/>
</dbReference>
<gene>
    <name evidence="7" type="ORF">G6F64_000585</name>
</gene>
<feature type="region of interest" description="Disordered" evidence="6">
    <location>
        <begin position="25"/>
        <end position="45"/>
    </location>
</feature>
<comment type="caution">
    <text evidence="7">The sequence shown here is derived from an EMBL/GenBank/DDBJ whole genome shotgun (WGS) entry which is preliminary data.</text>
</comment>
<feature type="coiled-coil region" evidence="5">
    <location>
        <begin position="63"/>
        <end position="90"/>
    </location>
</feature>
<evidence type="ECO:0000313" key="8">
    <source>
        <dbReference type="Proteomes" id="UP000716291"/>
    </source>
</evidence>
<dbReference type="Proteomes" id="UP000716291">
    <property type="component" value="Unassembled WGS sequence"/>
</dbReference>
<reference evidence="7" key="1">
    <citation type="journal article" date="2020" name="Microb. Genom.">
        <title>Genetic diversity of clinical and environmental Mucorales isolates obtained from an investigation of mucormycosis cases among solid organ transplant recipients.</title>
        <authorList>
            <person name="Nguyen M.H."/>
            <person name="Kaul D."/>
            <person name="Muto C."/>
            <person name="Cheng S.J."/>
            <person name="Richter R.A."/>
            <person name="Bruno V.M."/>
            <person name="Liu G."/>
            <person name="Beyhan S."/>
            <person name="Sundermann A.J."/>
            <person name="Mounaud S."/>
            <person name="Pasculle A.W."/>
            <person name="Nierman W.C."/>
            <person name="Driscoll E."/>
            <person name="Cumbie R."/>
            <person name="Clancy C.J."/>
            <person name="Dupont C.L."/>
        </authorList>
    </citation>
    <scope>NUCLEOTIDE SEQUENCE</scope>
    <source>
        <strain evidence="7">GL11</strain>
    </source>
</reference>
<dbReference type="GO" id="GO:0005739">
    <property type="term" value="C:mitochondrion"/>
    <property type="evidence" value="ECO:0007669"/>
    <property type="project" value="UniProtKB-SubCell"/>
</dbReference>
<keyword evidence="3" id="KW-0496">Mitochondrion</keyword>
<organism evidence="7 8">
    <name type="scientific">Rhizopus oryzae</name>
    <name type="common">Mucormycosis agent</name>
    <name type="synonym">Rhizopus arrhizus var. delemar</name>
    <dbReference type="NCBI Taxonomy" id="64495"/>
    <lineage>
        <taxon>Eukaryota</taxon>
        <taxon>Fungi</taxon>
        <taxon>Fungi incertae sedis</taxon>
        <taxon>Mucoromycota</taxon>
        <taxon>Mucoromycotina</taxon>
        <taxon>Mucoromycetes</taxon>
        <taxon>Mucorales</taxon>
        <taxon>Mucorineae</taxon>
        <taxon>Rhizopodaceae</taxon>
        <taxon>Rhizopus</taxon>
    </lineage>
</organism>
<keyword evidence="5" id="KW-0175">Coiled coil</keyword>
<dbReference type="EMBL" id="JAANQT010000036">
    <property type="protein sequence ID" value="KAG1315560.1"/>
    <property type="molecule type" value="Genomic_DNA"/>
</dbReference>
<proteinExistence type="inferred from homology"/>
<comment type="similarity">
    <text evidence="2 4">Belongs to the ATPase inhibitor family.</text>
</comment>
<sequence>MSSAFVKFTAIRNLLSRRSLHITSTARTDAVRSEGATTGTKGFGDKEKAEEALWARKHDAELLNKLKQSLAEQKKSTDEIKKKIIELEEKHK</sequence>
<keyword evidence="8" id="KW-1185">Reference proteome</keyword>
<evidence type="ECO:0000256" key="5">
    <source>
        <dbReference type="SAM" id="Coils"/>
    </source>
</evidence>
<evidence type="ECO:0000256" key="6">
    <source>
        <dbReference type="SAM" id="MobiDB-lite"/>
    </source>
</evidence>
<comment type="subcellular location">
    <subcellularLocation>
        <location evidence="1">Mitochondrion</location>
    </subcellularLocation>
</comment>
<accession>A0A9P6XK59</accession>
<protein>
    <recommendedName>
        <fullName evidence="4">ATPase inhibitor, mitochondrial</fullName>
    </recommendedName>
</protein>
<evidence type="ECO:0000256" key="1">
    <source>
        <dbReference type="ARBA" id="ARBA00004173"/>
    </source>
</evidence>